<proteinExistence type="predicted"/>
<evidence type="ECO:0000313" key="3">
    <source>
        <dbReference type="Proteomes" id="UP001597052"/>
    </source>
</evidence>
<feature type="transmembrane region" description="Helical" evidence="1">
    <location>
        <begin position="21"/>
        <end position="40"/>
    </location>
</feature>
<sequence length="144" mass="14841">MGDQSTPGGPAVPSASAATGYGVTMTFVGAVLLALGYYGLQAFEAGREVGEALPEPIYVFVFALLFVIELLNSRLLGLYALGRAVAVTVLYGTLFVVAVEGGVYLWENPDVVLDDYAGLTVLAGALVLAALVYVGYLTVVDSGG</sequence>
<feature type="transmembrane region" description="Helical" evidence="1">
    <location>
        <begin position="84"/>
        <end position="106"/>
    </location>
</feature>
<organism evidence="2 3">
    <name type="scientific">Halohasta litorea</name>
    <dbReference type="NCBI Taxonomy" id="869891"/>
    <lineage>
        <taxon>Archaea</taxon>
        <taxon>Methanobacteriati</taxon>
        <taxon>Methanobacteriota</taxon>
        <taxon>Stenosarchaea group</taxon>
        <taxon>Halobacteria</taxon>
        <taxon>Halobacteriales</taxon>
        <taxon>Haloferacaceae</taxon>
        <taxon>Halohasta</taxon>
    </lineage>
</organism>
<name>A0ABD6D9B3_9EURY</name>
<comment type="caution">
    <text evidence="2">The sequence shown here is derived from an EMBL/GenBank/DDBJ whole genome shotgun (WGS) entry which is preliminary data.</text>
</comment>
<accession>A0ABD6D9B3</accession>
<reference evidence="2 3" key="1">
    <citation type="journal article" date="2019" name="Int. J. Syst. Evol. Microbiol.">
        <title>The Global Catalogue of Microorganisms (GCM) 10K type strain sequencing project: providing services to taxonomists for standard genome sequencing and annotation.</title>
        <authorList>
            <consortium name="The Broad Institute Genomics Platform"/>
            <consortium name="The Broad Institute Genome Sequencing Center for Infectious Disease"/>
            <person name="Wu L."/>
            <person name="Ma J."/>
        </authorList>
    </citation>
    <scope>NUCLEOTIDE SEQUENCE [LARGE SCALE GENOMIC DNA]</scope>
    <source>
        <strain evidence="2 3">CGMCC 1.10593</strain>
    </source>
</reference>
<keyword evidence="3" id="KW-1185">Reference proteome</keyword>
<keyword evidence="1" id="KW-1133">Transmembrane helix</keyword>
<dbReference type="EMBL" id="JBHUDM010000003">
    <property type="protein sequence ID" value="MFD1642581.1"/>
    <property type="molecule type" value="Genomic_DNA"/>
</dbReference>
<dbReference type="AlphaFoldDB" id="A0ABD6D9B3"/>
<dbReference type="RefSeq" id="WP_256395980.1">
    <property type="nucleotide sequence ID" value="NZ_JANHDJ010000003.1"/>
</dbReference>
<feature type="transmembrane region" description="Helical" evidence="1">
    <location>
        <begin position="52"/>
        <end position="72"/>
    </location>
</feature>
<dbReference type="Proteomes" id="UP001597052">
    <property type="component" value="Unassembled WGS sequence"/>
</dbReference>
<keyword evidence="1" id="KW-0812">Transmembrane</keyword>
<gene>
    <name evidence="2" type="ORF">ACFSBW_11930</name>
</gene>
<keyword evidence="1" id="KW-0472">Membrane</keyword>
<protein>
    <submittedName>
        <fullName evidence="2">Uncharacterized protein</fullName>
    </submittedName>
</protein>
<evidence type="ECO:0000256" key="1">
    <source>
        <dbReference type="SAM" id="Phobius"/>
    </source>
</evidence>
<feature type="transmembrane region" description="Helical" evidence="1">
    <location>
        <begin position="118"/>
        <end position="139"/>
    </location>
</feature>
<evidence type="ECO:0000313" key="2">
    <source>
        <dbReference type="EMBL" id="MFD1642581.1"/>
    </source>
</evidence>